<feature type="chain" id="PRO_5006135442" description="Receptor L-domain domain-containing protein" evidence="1">
    <location>
        <begin position="29"/>
        <end position="400"/>
    </location>
</feature>
<dbReference type="OrthoDB" id="536881at2759"/>
<dbReference type="Proteomes" id="UP000050424">
    <property type="component" value="Unassembled WGS sequence"/>
</dbReference>
<dbReference type="EMBL" id="LKCW01000163">
    <property type="protein sequence ID" value="KPM37503.1"/>
    <property type="molecule type" value="Genomic_DNA"/>
</dbReference>
<evidence type="ECO:0000313" key="3">
    <source>
        <dbReference type="Proteomes" id="UP000050424"/>
    </source>
</evidence>
<dbReference type="SUPFAM" id="SSF52058">
    <property type="entry name" value="L domain-like"/>
    <property type="match status" value="1"/>
</dbReference>
<name>A0A0P7B6G3_9HYPO</name>
<accession>A0A0P7B6G3</accession>
<dbReference type="InterPro" id="IPR036941">
    <property type="entry name" value="Rcpt_L-dom_sf"/>
</dbReference>
<organism evidence="2 3">
    <name type="scientific">Neonectria ditissima</name>
    <dbReference type="NCBI Taxonomy" id="78410"/>
    <lineage>
        <taxon>Eukaryota</taxon>
        <taxon>Fungi</taxon>
        <taxon>Dikarya</taxon>
        <taxon>Ascomycota</taxon>
        <taxon>Pezizomycotina</taxon>
        <taxon>Sordariomycetes</taxon>
        <taxon>Hypocreomycetidae</taxon>
        <taxon>Hypocreales</taxon>
        <taxon>Nectriaceae</taxon>
        <taxon>Neonectria</taxon>
    </lineage>
</organism>
<keyword evidence="1" id="KW-0732">Signal</keyword>
<dbReference type="AlphaFoldDB" id="A0A0P7B6G3"/>
<evidence type="ECO:0008006" key="4">
    <source>
        <dbReference type="Google" id="ProtNLM"/>
    </source>
</evidence>
<gene>
    <name evidence="2" type="ORF">AK830_g9059</name>
</gene>
<evidence type="ECO:0000256" key="1">
    <source>
        <dbReference type="SAM" id="SignalP"/>
    </source>
</evidence>
<reference evidence="2 3" key="1">
    <citation type="submission" date="2015-09" db="EMBL/GenBank/DDBJ databases">
        <title>Draft genome of a European isolate of the apple canker pathogen Neonectria ditissima.</title>
        <authorList>
            <person name="Gomez-Cortecero A."/>
            <person name="Harrison R.J."/>
            <person name="Armitage A.D."/>
        </authorList>
    </citation>
    <scope>NUCLEOTIDE SEQUENCE [LARGE SCALE GENOMIC DNA]</scope>
    <source>
        <strain evidence="2 3">R09/05</strain>
    </source>
</reference>
<evidence type="ECO:0000313" key="2">
    <source>
        <dbReference type="EMBL" id="KPM37503.1"/>
    </source>
</evidence>
<sequence>MWHKLSVLEWHCVALVSLFLSFSEATAAFNSDGDVIVQTAADAKEAREACPTIGGNLIIGDISEQINLDGIEWVRGDLVHNNCTTNETYCEDFIKPRLEVSSSTLTAINGSIDFRLFYGLNKLLLPNLEFVDGNVSFSNLAAIADLDLTSLAYVSSFHLDAPTLRRLDLKGLQGFTSPNGGAVNISRCGHIDSLNGFFRNPIETSDKTSVISASIYEPFRVRNVTLGWTNVTDLHVSGDNLTVTLGGPSTKSMDIKQMANINGVRLIRSSNLQSLTVGSVSISQDESEEGTPSVWGSVLFEKGRSMERLSLPFDNVSEIEIRDFNITTLVLPAKAENWDGVTISTRDGYVDFKEYDKNGTKIWYWPETMFNLSLTGSIQNNFFDSFFERKTQVTNAFGDL</sequence>
<protein>
    <recommendedName>
        <fullName evidence="4">Receptor L-domain domain-containing protein</fullName>
    </recommendedName>
</protein>
<proteinExistence type="predicted"/>
<comment type="caution">
    <text evidence="2">The sequence shown here is derived from an EMBL/GenBank/DDBJ whole genome shotgun (WGS) entry which is preliminary data.</text>
</comment>
<feature type="signal peptide" evidence="1">
    <location>
        <begin position="1"/>
        <end position="28"/>
    </location>
</feature>
<dbReference type="Gene3D" id="3.80.20.20">
    <property type="entry name" value="Receptor L-domain"/>
    <property type="match status" value="1"/>
</dbReference>
<keyword evidence="3" id="KW-1185">Reference proteome</keyword>